<reference evidence="2" key="1">
    <citation type="journal article" date="2022" name="bioRxiv">
        <title>Sequencing and chromosome-scale assembly of the giantPleurodeles waltlgenome.</title>
        <authorList>
            <person name="Brown T."/>
            <person name="Elewa A."/>
            <person name="Iarovenko S."/>
            <person name="Subramanian E."/>
            <person name="Araus A.J."/>
            <person name="Petzold A."/>
            <person name="Susuki M."/>
            <person name="Suzuki K.-i.T."/>
            <person name="Hayashi T."/>
            <person name="Toyoda A."/>
            <person name="Oliveira C."/>
            <person name="Osipova E."/>
            <person name="Leigh N.D."/>
            <person name="Simon A."/>
            <person name="Yun M.H."/>
        </authorList>
    </citation>
    <scope>NUCLEOTIDE SEQUENCE</scope>
    <source>
        <strain evidence="2">20211129_DDA</strain>
        <tissue evidence="2">Liver</tissue>
    </source>
</reference>
<dbReference type="AlphaFoldDB" id="A0AAV7UAE3"/>
<feature type="coiled-coil region" evidence="1">
    <location>
        <begin position="141"/>
        <end position="168"/>
    </location>
</feature>
<sequence>MATDKEAIRRAAAEQLFDDIISKGSDYNECVELSSGRINRSQKSLCDMLWKYSKKEQSKWWEAVTLQKYIETGRIQRGLRIFIVPNVDNPDPGMVREWMENNHQCSVNMLKILVKYAWKEFEKLNIEIETISKELKERISGEGFETEMEKLNEKLRKAEEILKVKKQQKFLRDLKDYEKGQILTFGKKYEQVRNKTRETLVTAQLSNEVRIRDEREIIPRDVGKEIVKTVRAMYQLNLKVE</sequence>
<evidence type="ECO:0008006" key="4">
    <source>
        <dbReference type="Google" id="ProtNLM"/>
    </source>
</evidence>
<comment type="caution">
    <text evidence="2">The sequence shown here is derived from an EMBL/GenBank/DDBJ whole genome shotgun (WGS) entry which is preliminary data.</text>
</comment>
<dbReference type="EMBL" id="JANPWB010000005">
    <property type="protein sequence ID" value="KAJ1184974.1"/>
    <property type="molecule type" value="Genomic_DNA"/>
</dbReference>
<organism evidence="2 3">
    <name type="scientific">Pleurodeles waltl</name>
    <name type="common">Iberian ribbed newt</name>
    <dbReference type="NCBI Taxonomy" id="8319"/>
    <lineage>
        <taxon>Eukaryota</taxon>
        <taxon>Metazoa</taxon>
        <taxon>Chordata</taxon>
        <taxon>Craniata</taxon>
        <taxon>Vertebrata</taxon>
        <taxon>Euteleostomi</taxon>
        <taxon>Amphibia</taxon>
        <taxon>Batrachia</taxon>
        <taxon>Caudata</taxon>
        <taxon>Salamandroidea</taxon>
        <taxon>Salamandridae</taxon>
        <taxon>Pleurodelinae</taxon>
        <taxon>Pleurodeles</taxon>
    </lineage>
</organism>
<name>A0AAV7UAE3_PLEWA</name>
<evidence type="ECO:0000313" key="2">
    <source>
        <dbReference type="EMBL" id="KAJ1184974.1"/>
    </source>
</evidence>
<keyword evidence="1" id="KW-0175">Coiled coil</keyword>
<accession>A0AAV7UAE3</accession>
<dbReference type="Proteomes" id="UP001066276">
    <property type="component" value="Chromosome 3_1"/>
</dbReference>
<evidence type="ECO:0000313" key="3">
    <source>
        <dbReference type="Proteomes" id="UP001066276"/>
    </source>
</evidence>
<protein>
    <recommendedName>
        <fullName evidence="4">KilA-N domain-containing protein</fullName>
    </recommendedName>
</protein>
<gene>
    <name evidence="2" type="ORF">NDU88_001770</name>
</gene>
<evidence type="ECO:0000256" key="1">
    <source>
        <dbReference type="SAM" id="Coils"/>
    </source>
</evidence>
<keyword evidence="3" id="KW-1185">Reference proteome</keyword>
<proteinExistence type="predicted"/>